<comment type="similarity">
    <text evidence="1 4">Belongs to the glycerate kinase type-1 family.</text>
</comment>
<dbReference type="PANTHER" id="PTHR21599:SF0">
    <property type="entry name" value="GLYCERATE KINASE"/>
    <property type="match status" value="1"/>
</dbReference>
<dbReference type="Proteomes" id="UP000654279">
    <property type="component" value="Unassembled WGS sequence"/>
</dbReference>
<keyword evidence="6" id="KW-1185">Reference proteome</keyword>
<dbReference type="InterPro" id="IPR004381">
    <property type="entry name" value="Glycerate_kinase"/>
</dbReference>
<dbReference type="Gene3D" id="3.40.50.10350">
    <property type="entry name" value="Glycerate kinase, domain 1"/>
    <property type="match status" value="1"/>
</dbReference>
<dbReference type="InterPro" id="IPR036129">
    <property type="entry name" value="Glycerate_kinase_sf"/>
</dbReference>
<dbReference type="AlphaFoldDB" id="A0A926CYG1"/>
<dbReference type="InterPro" id="IPR018193">
    <property type="entry name" value="Glyc_kinase_flavodox-like_fold"/>
</dbReference>
<dbReference type="NCBIfam" id="TIGR00045">
    <property type="entry name" value="glycerate kinase"/>
    <property type="match status" value="1"/>
</dbReference>
<dbReference type="PIRSF" id="PIRSF006078">
    <property type="entry name" value="GlxK"/>
    <property type="match status" value="1"/>
</dbReference>
<comment type="caution">
    <text evidence="5">The sequence shown here is derived from an EMBL/GenBank/DDBJ whole genome shotgun (WGS) entry which is preliminary data.</text>
</comment>
<protein>
    <submittedName>
        <fullName evidence="5">Glycerate kinase</fullName>
    </submittedName>
</protein>
<dbReference type="RefSeq" id="WP_249283961.1">
    <property type="nucleotide sequence ID" value="NZ_JACRSO010000001.1"/>
</dbReference>
<proteinExistence type="inferred from homology"/>
<evidence type="ECO:0000313" key="6">
    <source>
        <dbReference type="Proteomes" id="UP000654279"/>
    </source>
</evidence>
<dbReference type="PANTHER" id="PTHR21599">
    <property type="entry name" value="GLYCERATE KINASE"/>
    <property type="match status" value="1"/>
</dbReference>
<dbReference type="EMBL" id="JACRSO010000001">
    <property type="protein sequence ID" value="MBC8527878.1"/>
    <property type="molecule type" value="Genomic_DNA"/>
</dbReference>
<evidence type="ECO:0000256" key="3">
    <source>
        <dbReference type="ARBA" id="ARBA00022777"/>
    </source>
</evidence>
<gene>
    <name evidence="5" type="ORF">H8699_00305</name>
</gene>
<name>A0A926CYG1_9FIRM</name>
<sequence length="377" mass="38357">MRIVAAPDSFKGSLSALEAARAIEAGLTEAIPGCQVQKIPMADGGEGFVEALLTAAGGELISVEATGPLGARVNAFYGMLPDGETAVIEMAAASGLPLVAHHQRDPLRATTLGTGELMRHALERGAKHLIIGIGGSATNDGGAGMAQALGAKLLDEKGRPLPPGGAALSDLARIDCSGLIPQLRQATISVACDVTNPLCGPSGASAVYGPQKGADERMIAQLDRALAHYAGVLKCELGIDVREIPGSGAAGGLGAGLIAFCGATLAPGAELIIEATHMAQSIAKADLVITGEGRTDAQTLFGKVPYAVAQCARPYGVPVVVLSGGLAPGYENLYDEGITAVFSTVSGPMPLKAAMEDAQELMRQAAYNIGRLWACRK</sequence>
<evidence type="ECO:0000313" key="5">
    <source>
        <dbReference type="EMBL" id="MBC8527878.1"/>
    </source>
</evidence>
<dbReference type="Gene3D" id="3.90.1510.10">
    <property type="entry name" value="Glycerate kinase, domain 2"/>
    <property type="match status" value="1"/>
</dbReference>
<dbReference type="SUPFAM" id="SSF110738">
    <property type="entry name" value="Glycerate kinase I"/>
    <property type="match status" value="1"/>
</dbReference>
<keyword evidence="3 4" id="KW-0418">Kinase</keyword>
<dbReference type="InterPro" id="IPR018197">
    <property type="entry name" value="Glycerate_kinase_RE-like"/>
</dbReference>
<keyword evidence="2 4" id="KW-0808">Transferase</keyword>
<evidence type="ECO:0000256" key="4">
    <source>
        <dbReference type="PIRNR" id="PIRNR006078"/>
    </source>
</evidence>
<accession>A0A926CYG1</accession>
<dbReference type="GO" id="GO:0008887">
    <property type="term" value="F:glycerate kinase activity"/>
    <property type="evidence" value="ECO:0007669"/>
    <property type="project" value="UniProtKB-UniRule"/>
</dbReference>
<reference evidence="5" key="1">
    <citation type="submission" date="2020-08" db="EMBL/GenBank/DDBJ databases">
        <title>Genome public.</title>
        <authorList>
            <person name="Liu C."/>
            <person name="Sun Q."/>
        </authorList>
    </citation>
    <scope>NUCLEOTIDE SEQUENCE</scope>
    <source>
        <strain evidence="5">NSJ-44</strain>
    </source>
</reference>
<dbReference type="Pfam" id="PF02595">
    <property type="entry name" value="Gly_kinase"/>
    <property type="match status" value="1"/>
</dbReference>
<evidence type="ECO:0000256" key="1">
    <source>
        <dbReference type="ARBA" id="ARBA00006284"/>
    </source>
</evidence>
<evidence type="ECO:0000256" key="2">
    <source>
        <dbReference type="ARBA" id="ARBA00022679"/>
    </source>
</evidence>
<organism evidence="5 6">
    <name type="scientific">Luoshenia tenuis</name>
    <dbReference type="NCBI Taxonomy" id="2763654"/>
    <lineage>
        <taxon>Bacteria</taxon>
        <taxon>Bacillati</taxon>
        <taxon>Bacillota</taxon>
        <taxon>Clostridia</taxon>
        <taxon>Christensenellales</taxon>
        <taxon>Christensenellaceae</taxon>
        <taxon>Luoshenia</taxon>
    </lineage>
</organism>
<dbReference type="GO" id="GO:0031388">
    <property type="term" value="P:organic acid phosphorylation"/>
    <property type="evidence" value="ECO:0007669"/>
    <property type="project" value="UniProtKB-UniRule"/>
</dbReference>